<dbReference type="Gene3D" id="3.40.50.720">
    <property type="entry name" value="NAD(P)-binding Rossmann-like Domain"/>
    <property type="match status" value="1"/>
</dbReference>
<dbReference type="AlphaFoldDB" id="A0A844GJX6"/>
<dbReference type="Pfam" id="PF01467">
    <property type="entry name" value="CTP_transf_like"/>
    <property type="match status" value="1"/>
</dbReference>
<evidence type="ECO:0000256" key="2">
    <source>
        <dbReference type="ARBA" id="ARBA00022695"/>
    </source>
</evidence>
<evidence type="ECO:0000313" key="6">
    <source>
        <dbReference type="Proteomes" id="UP000437824"/>
    </source>
</evidence>
<dbReference type="InterPro" id="IPR004821">
    <property type="entry name" value="Cyt_trans-like"/>
</dbReference>
<dbReference type="InterPro" id="IPR036291">
    <property type="entry name" value="NAD(P)-bd_dom_sf"/>
</dbReference>
<dbReference type="Pfam" id="PF01408">
    <property type="entry name" value="GFO_IDH_MocA"/>
    <property type="match status" value="1"/>
</dbReference>
<evidence type="ECO:0000259" key="3">
    <source>
        <dbReference type="Pfam" id="PF01408"/>
    </source>
</evidence>
<dbReference type="InterPro" id="IPR050385">
    <property type="entry name" value="Archaeal_FAD_synthase"/>
</dbReference>
<keyword evidence="2 5" id="KW-0548">Nucleotidyltransferase</keyword>
<dbReference type="PANTHER" id="PTHR43793:SF1">
    <property type="entry name" value="FAD SYNTHASE"/>
    <property type="match status" value="1"/>
</dbReference>
<dbReference type="Proteomes" id="UP000437824">
    <property type="component" value="Unassembled WGS sequence"/>
</dbReference>
<dbReference type="EMBL" id="WMBC01000004">
    <property type="protein sequence ID" value="MTD60918.1"/>
    <property type="molecule type" value="Genomic_DNA"/>
</dbReference>
<evidence type="ECO:0000256" key="1">
    <source>
        <dbReference type="ARBA" id="ARBA00022679"/>
    </source>
</evidence>
<evidence type="ECO:0000313" key="5">
    <source>
        <dbReference type="EMBL" id="MTD60918.1"/>
    </source>
</evidence>
<dbReference type="SUPFAM" id="SSF51735">
    <property type="entry name" value="NAD(P)-binding Rossmann-fold domains"/>
    <property type="match status" value="1"/>
</dbReference>
<dbReference type="SUPFAM" id="SSF52374">
    <property type="entry name" value="Nucleotidylyl transferase"/>
    <property type="match status" value="1"/>
</dbReference>
<dbReference type="RefSeq" id="WP_118509982.1">
    <property type="nucleotide sequence ID" value="NZ_WMBC01000004.1"/>
</dbReference>
<gene>
    <name evidence="5" type="ORF">GKZ57_06440</name>
</gene>
<dbReference type="PANTHER" id="PTHR43793">
    <property type="entry name" value="FAD SYNTHASE"/>
    <property type="match status" value="1"/>
</dbReference>
<sequence>MKKVITYGTFDLFHKGHYNIIKRARALGDYLIVGVTSESYDIERGKLNVRDSLIKRIENVRRTELADEIIIEEYQGQKVNDIIKYDIDILVVGSDWRGKFDYLKNYCDVVYLERTKNISSTKLRGEGVIFNMGVVTDDIRDNDFVQESKYVSGVHVERVFSEDEKTAQDFCDKYELDSWWNDYNEFLSGIDIVYIKCRQLEREQYIERAIDMGKYVISDVPAALSPEKLRYFFRKAAEHKVVLIERLTLVYLRAFTQLVWLVHSNLVGDLVSVKCAISQDDFEGGKPFNETVCNAICAVIKILGKNCLEVNTNAVTDRQGKFVYDMITIKYENALATIEIGTTVDVEDEMVIIGSNGRVTIPNDWWNTGYFEANISGREFLKRYSFNFDGNGFRYLLQELMIMIRDKRTECTRLFYDESVKLLEVLETINQKG</sequence>
<dbReference type="GO" id="GO:0000166">
    <property type="term" value="F:nucleotide binding"/>
    <property type="evidence" value="ECO:0007669"/>
    <property type="project" value="InterPro"/>
</dbReference>
<dbReference type="Gene3D" id="3.30.360.10">
    <property type="entry name" value="Dihydrodipicolinate Reductase, domain 2"/>
    <property type="match status" value="1"/>
</dbReference>
<protein>
    <submittedName>
        <fullName evidence="5">Adenylyltransferase/cytidyltransferase family protein</fullName>
    </submittedName>
</protein>
<dbReference type="Gene3D" id="3.40.50.620">
    <property type="entry name" value="HUPs"/>
    <property type="match status" value="1"/>
</dbReference>
<dbReference type="SUPFAM" id="SSF55347">
    <property type="entry name" value="Glyceraldehyde-3-phosphate dehydrogenase-like, C-terminal domain"/>
    <property type="match status" value="1"/>
</dbReference>
<comment type="caution">
    <text evidence="5">The sequence shown here is derived from an EMBL/GenBank/DDBJ whole genome shotgun (WGS) entry which is preliminary data.</text>
</comment>
<organism evidence="5 6">
    <name type="scientific">Blautia luti DSM 14534 = JCM 17040</name>
    <dbReference type="NCBI Taxonomy" id="649762"/>
    <lineage>
        <taxon>Bacteria</taxon>
        <taxon>Bacillati</taxon>
        <taxon>Bacillota</taxon>
        <taxon>Clostridia</taxon>
        <taxon>Lachnospirales</taxon>
        <taxon>Lachnospiraceae</taxon>
        <taxon>Blautia</taxon>
    </lineage>
</organism>
<dbReference type="NCBIfam" id="TIGR00125">
    <property type="entry name" value="cyt_tran_rel"/>
    <property type="match status" value="1"/>
</dbReference>
<accession>A0A844GJX6</accession>
<name>A0A844GJX6_9FIRM</name>
<feature type="domain" description="Gfo/Idh/MocA-like oxidoreductase N-terminal" evidence="3">
    <location>
        <begin position="153"/>
        <end position="244"/>
    </location>
</feature>
<dbReference type="InterPro" id="IPR014729">
    <property type="entry name" value="Rossmann-like_a/b/a_fold"/>
</dbReference>
<keyword evidence="1 5" id="KW-0808">Transferase</keyword>
<dbReference type="GO" id="GO:0016779">
    <property type="term" value="F:nucleotidyltransferase activity"/>
    <property type="evidence" value="ECO:0007669"/>
    <property type="project" value="UniProtKB-KW"/>
</dbReference>
<proteinExistence type="predicted"/>
<evidence type="ECO:0000259" key="4">
    <source>
        <dbReference type="Pfam" id="PF01467"/>
    </source>
</evidence>
<reference evidence="5 6" key="1">
    <citation type="submission" date="2019-11" db="EMBL/GenBank/DDBJ databases">
        <title>Draft genome sequence of Blautia luti DSM 14534T, isolated from human stool.</title>
        <authorList>
            <person name="Ortiz R."/>
            <person name="Melis-Arcos F."/>
            <person name="Covarrubias P."/>
            <person name="Cardenas J.P."/>
            <person name="Perez-Donoso J."/>
            <person name="Almonacid D."/>
        </authorList>
    </citation>
    <scope>NUCLEOTIDE SEQUENCE [LARGE SCALE GENOMIC DNA]</scope>
    <source>
        <strain evidence="5 6">DSM 14534</strain>
    </source>
</reference>
<dbReference type="InterPro" id="IPR000683">
    <property type="entry name" value="Gfo/Idh/MocA-like_OxRdtase_N"/>
</dbReference>
<feature type="domain" description="Cytidyltransferase-like" evidence="4">
    <location>
        <begin position="5"/>
        <end position="124"/>
    </location>
</feature>